<dbReference type="AlphaFoldDB" id="A0A4V2VS13"/>
<reference evidence="1 2" key="1">
    <citation type="submission" date="2019-03" db="EMBL/GenBank/DDBJ databases">
        <title>Genomic Encyclopedia of Type Strains, Phase IV (KMG-IV): sequencing the most valuable type-strain genomes for metagenomic binning, comparative biology and taxonomic classification.</title>
        <authorList>
            <person name="Goeker M."/>
        </authorList>
    </citation>
    <scope>NUCLEOTIDE SEQUENCE [LARGE SCALE GENOMIC DNA]</scope>
    <source>
        <strain evidence="1 2">DSM 100048</strain>
    </source>
</reference>
<keyword evidence="2" id="KW-1185">Reference proteome</keyword>
<accession>A0A4V2VS13</accession>
<gene>
    <name evidence="1" type="ORF">EV686_103120</name>
</gene>
<evidence type="ECO:0000313" key="1">
    <source>
        <dbReference type="EMBL" id="TCV00540.1"/>
    </source>
</evidence>
<dbReference type="EMBL" id="SMBX01000003">
    <property type="protein sequence ID" value="TCV00540.1"/>
    <property type="molecule type" value="Genomic_DNA"/>
</dbReference>
<comment type="caution">
    <text evidence="1">The sequence shown here is derived from an EMBL/GenBank/DDBJ whole genome shotgun (WGS) entry which is preliminary data.</text>
</comment>
<dbReference type="Proteomes" id="UP000294692">
    <property type="component" value="Unassembled WGS sequence"/>
</dbReference>
<dbReference type="OrthoDB" id="9800454at2"/>
<sequence>MNKKELAQRMLDADLTMVAAIWLGGIDVDSPPDLLVDWADDGKLEGVGMLGGDLLDFLARNEYRMPFIAEFSFPVPRNFHFHKDGSAHFWSTGGVYKHKVFLADTIENCITQACTWAETEFIRYESEALAAAKERA</sequence>
<dbReference type="RefSeq" id="WP_132475130.1">
    <property type="nucleotide sequence ID" value="NZ_JBHRVM010000001.1"/>
</dbReference>
<protein>
    <submittedName>
        <fullName evidence="1">Uncharacterized protein</fullName>
    </submittedName>
</protein>
<proteinExistence type="predicted"/>
<evidence type="ECO:0000313" key="2">
    <source>
        <dbReference type="Proteomes" id="UP000294692"/>
    </source>
</evidence>
<name>A0A4V2VS13_9BURK</name>
<organism evidence="1 2">
    <name type="scientific">Paracandidimonas soli</name>
    <dbReference type="NCBI Taxonomy" id="1917182"/>
    <lineage>
        <taxon>Bacteria</taxon>
        <taxon>Pseudomonadati</taxon>
        <taxon>Pseudomonadota</taxon>
        <taxon>Betaproteobacteria</taxon>
        <taxon>Burkholderiales</taxon>
        <taxon>Alcaligenaceae</taxon>
        <taxon>Paracandidimonas</taxon>
    </lineage>
</organism>